<dbReference type="PROSITE" id="PS50294">
    <property type="entry name" value="WD_REPEATS_REGION"/>
    <property type="match status" value="1"/>
</dbReference>
<sequence length="225" mass="24545">MLKKIKKIVSISSSSSTSITVTTTTTHKPELCQDENRRLLDRLMHYKSKDADKLNEENESFISSSIHGGGAGGESYDDSDRDTLSGDHNIETGCDAEMYGSPNDQFHVSGLGYMNSANPTNIYMKFEAHETESHAVRWAPIERVIATGGADRKVKLWDVGKGSSEPRAVLGGSSAGINSVDFDSTGTYIIGTSNDYGARVWTVADNRLRKIKMLITCDEGGQEVQ</sequence>
<feature type="repeat" description="WD" evidence="3">
    <location>
        <begin position="126"/>
        <end position="167"/>
    </location>
</feature>
<dbReference type="GO" id="GO:0000421">
    <property type="term" value="C:autophagosome membrane"/>
    <property type="evidence" value="ECO:0007669"/>
    <property type="project" value="TreeGrafter"/>
</dbReference>
<evidence type="ECO:0000256" key="2">
    <source>
        <dbReference type="ARBA" id="ARBA00022737"/>
    </source>
</evidence>
<dbReference type="InterPro" id="IPR015943">
    <property type="entry name" value="WD40/YVTN_repeat-like_dom_sf"/>
</dbReference>
<feature type="repeat" description="WD" evidence="3">
    <location>
        <begin position="170"/>
        <end position="211"/>
    </location>
</feature>
<dbReference type="Gene3D" id="2.130.10.10">
    <property type="entry name" value="YVTN repeat-like/Quinoprotein amine dehydrogenase"/>
    <property type="match status" value="1"/>
</dbReference>
<dbReference type="GO" id="GO:0034045">
    <property type="term" value="C:phagophore assembly site membrane"/>
    <property type="evidence" value="ECO:0007669"/>
    <property type="project" value="TreeGrafter"/>
</dbReference>
<evidence type="ECO:0000256" key="4">
    <source>
        <dbReference type="SAM" id="MobiDB-lite"/>
    </source>
</evidence>
<dbReference type="Pfam" id="PF00400">
    <property type="entry name" value="WD40"/>
    <property type="match status" value="2"/>
</dbReference>
<evidence type="ECO:0000256" key="1">
    <source>
        <dbReference type="ARBA" id="ARBA00022574"/>
    </source>
</evidence>
<dbReference type="PROSITE" id="PS50082">
    <property type="entry name" value="WD_REPEATS_2"/>
    <property type="match status" value="2"/>
</dbReference>
<evidence type="ECO:0000313" key="6">
    <source>
        <dbReference type="Proteomes" id="UP000095300"/>
    </source>
</evidence>
<dbReference type="InterPro" id="IPR045160">
    <property type="entry name" value="ATG16"/>
</dbReference>
<dbReference type="SUPFAM" id="SSF50978">
    <property type="entry name" value="WD40 repeat-like"/>
    <property type="match status" value="1"/>
</dbReference>
<dbReference type="GO" id="GO:0000045">
    <property type="term" value="P:autophagosome assembly"/>
    <property type="evidence" value="ECO:0007669"/>
    <property type="project" value="InterPro"/>
</dbReference>
<accession>A0A1I8PWA1</accession>
<dbReference type="GO" id="GO:0034274">
    <property type="term" value="C:Atg12-Atg5-Atg16 complex"/>
    <property type="evidence" value="ECO:0007669"/>
    <property type="project" value="TreeGrafter"/>
</dbReference>
<dbReference type="InterPro" id="IPR019775">
    <property type="entry name" value="WD40_repeat_CS"/>
</dbReference>
<dbReference type="EnsemblMetazoa" id="SCAU011704-RA">
    <property type="protein sequence ID" value="SCAU011704-PA"/>
    <property type="gene ID" value="SCAU011704"/>
</dbReference>
<dbReference type="PANTHER" id="PTHR19878:SF8">
    <property type="entry name" value="AUTOPHAGY-RELATED 16, ISOFORM F"/>
    <property type="match status" value="1"/>
</dbReference>
<dbReference type="AlphaFoldDB" id="A0A1I8PWA1"/>
<reference evidence="5" key="1">
    <citation type="submission" date="2020-05" db="UniProtKB">
        <authorList>
            <consortium name="EnsemblMetazoa"/>
        </authorList>
    </citation>
    <scope>IDENTIFICATION</scope>
    <source>
        <strain evidence="5">USDA</strain>
    </source>
</reference>
<evidence type="ECO:0000256" key="3">
    <source>
        <dbReference type="PROSITE-ProRule" id="PRU00221"/>
    </source>
</evidence>
<dbReference type="InterPro" id="IPR036322">
    <property type="entry name" value="WD40_repeat_dom_sf"/>
</dbReference>
<keyword evidence="1 3" id="KW-0853">WD repeat</keyword>
<protein>
    <submittedName>
        <fullName evidence="5">Uncharacterized protein</fullName>
    </submittedName>
</protein>
<proteinExistence type="predicted"/>
<dbReference type="PROSITE" id="PS00678">
    <property type="entry name" value="WD_REPEATS_1"/>
    <property type="match status" value="1"/>
</dbReference>
<keyword evidence="6" id="KW-1185">Reference proteome</keyword>
<keyword evidence="2" id="KW-0677">Repeat</keyword>
<organism evidence="5 6">
    <name type="scientific">Stomoxys calcitrans</name>
    <name type="common">Stable fly</name>
    <name type="synonym">Conops calcitrans</name>
    <dbReference type="NCBI Taxonomy" id="35570"/>
    <lineage>
        <taxon>Eukaryota</taxon>
        <taxon>Metazoa</taxon>
        <taxon>Ecdysozoa</taxon>
        <taxon>Arthropoda</taxon>
        <taxon>Hexapoda</taxon>
        <taxon>Insecta</taxon>
        <taxon>Pterygota</taxon>
        <taxon>Neoptera</taxon>
        <taxon>Endopterygota</taxon>
        <taxon>Diptera</taxon>
        <taxon>Brachycera</taxon>
        <taxon>Muscomorpha</taxon>
        <taxon>Muscoidea</taxon>
        <taxon>Muscidae</taxon>
        <taxon>Stomoxys</taxon>
    </lineage>
</organism>
<gene>
    <name evidence="5" type="primary">106091384</name>
</gene>
<evidence type="ECO:0000313" key="5">
    <source>
        <dbReference type="EnsemblMetazoa" id="SCAU011704-PA"/>
    </source>
</evidence>
<dbReference type="GO" id="GO:0043495">
    <property type="term" value="F:protein-membrane adaptor activity"/>
    <property type="evidence" value="ECO:0007669"/>
    <property type="project" value="TreeGrafter"/>
</dbReference>
<feature type="region of interest" description="Disordered" evidence="4">
    <location>
        <begin position="62"/>
        <end position="85"/>
    </location>
</feature>
<dbReference type="VEuPathDB" id="VectorBase:SCAU011704"/>
<dbReference type="InterPro" id="IPR001680">
    <property type="entry name" value="WD40_rpt"/>
</dbReference>
<dbReference type="SMART" id="SM00320">
    <property type="entry name" value="WD40"/>
    <property type="match status" value="2"/>
</dbReference>
<name>A0A1I8PWA1_STOCA</name>
<dbReference type="PANTHER" id="PTHR19878">
    <property type="entry name" value="AUTOPHAGY PROTEIN 16-LIKE"/>
    <property type="match status" value="1"/>
</dbReference>
<dbReference type="Proteomes" id="UP000095300">
    <property type="component" value="Unassembled WGS sequence"/>
</dbReference>